<feature type="transmembrane region" description="Helical" evidence="10">
    <location>
        <begin position="275"/>
        <end position="293"/>
    </location>
</feature>
<keyword evidence="2 10" id="KW-1003">Cell membrane</keyword>
<evidence type="ECO:0000256" key="9">
    <source>
        <dbReference type="ARBA" id="ARBA00061532"/>
    </source>
</evidence>
<comment type="pathway">
    <text evidence="10">Cell wall biogenesis; peptidoglycan biosynthesis.</text>
</comment>
<dbReference type="UniPathway" id="UPA00219"/>
<keyword evidence="13" id="KW-1185">Reference proteome</keyword>
<feature type="transmembrane region" description="Helical" evidence="10">
    <location>
        <begin position="477"/>
        <end position="505"/>
    </location>
</feature>
<feature type="transmembrane region" description="Helical" evidence="10">
    <location>
        <begin position="314"/>
        <end position="338"/>
    </location>
</feature>
<dbReference type="EMBL" id="JACHXA010000009">
    <property type="protein sequence ID" value="MBB3066561.1"/>
    <property type="molecule type" value="Genomic_DNA"/>
</dbReference>
<dbReference type="GO" id="GO:0015648">
    <property type="term" value="F:lipid-linked peptidoglycan transporter activity"/>
    <property type="evidence" value="ECO:0007669"/>
    <property type="project" value="UniProtKB-UniRule"/>
</dbReference>
<keyword evidence="3 10" id="KW-0812">Transmembrane</keyword>
<comment type="caution">
    <text evidence="12">The sequence shown here is derived from an EMBL/GenBank/DDBJ whole genome shotgun (WGS) entry which is preliminary data.</text>
</comment>
<dbReference type="Proteomes" id="UP000581135">
    <property type="component" value="Unassembled WGS sequence"/>
</dbReference>
<feature type="transmembrane region" description="Helical" evidence="10">
    <location>
        <begin position="411"/>
        <end position="430"/>
    </location>
</feature>
<dbReference type="InterPro" id="IPR004268">
    <property type="entry name" value="MurJ"/>
</dbReference>
<dbReference type="PRINTS" id="PR01806">
    <property type="entry name" value="VIRFACTRMVIN"/>
</dbReference>
<keyword evidence="7 10" id="KW-0472">Membrane</keyword>
<reference evidence="12 13" key="1">
    <citation type="submission" date="2020-08" db="EMBL/GenBank/DDBJ databases">
        <title>Genomic Encyclopedia of Type Strains, Phase III (KMG-III): the genomes of soil and plant-associated and newly described type strains.</title>
        <authorList>
            <person name="Whitman W."/>
        </authorList>
    </citation>
    <scope>NUCLEOTIDE SEQUENCE [LARGE SCALE GENOMIC DNA]</scope>
    <source>
        <strain evidence="12 13">CECT 8803</strain>
    </source>
</reference>
<evidence type="ECO:0000256" key="5">
    <source>
        <dbReference type="ARBA" id="ARBA00022984"/>
    </source>
</evidence>
<dbReference type="GO" id="GO:0005886">
    <property type="term" value="C:plasma membrane"/>
    <property type="evidence" value="ECO:0007669"/>
    <property type="project" value="UniProtKB-SubCell"/>
</dbReference>
<keyword evidence="4 10" id="KW-0133">Cell shape</keyword>
<keyword evidence="10 11" id="KW-0961">Cell wall biogenesis/degradation</keyword>
<sequence length="516" mass="54986">MALVRSLATVGGWTAASRFLGFLRDVLLAGVLGDGPVADAFFVAFKLPNFFRRLFAEGAFNAAFVPLFSRRLEQEGESSAKAFAEDSLAALLVLLLAVTVPALIFMPGLVTVIAPGFLDDADKFEQTVTLSRITFFYLLFMSLAALIGGILNSLYRFTAAAAAPVLLNLCFLVTLTGVLPFLSPEQTGPALAYTVTLAGLAQFLMVYVVAAKHGMALRLPRPRFTPGVKRLFSLMGPGILSGGAVQINIMVGTIVASLQAGAVSWLYYADRVYQLPLGLIGVALGVVLLPELSRKLRAGNRDAALHSFNRGLEMALLLTLPATIALLIVPLPIVVALFERGAFDRQASDAAAAALAAYASGLPAFILVKPFQAAFFAQEDTVTPLKMASVSVIANIVLCVGLFFWLGHVGIALATSLAAWLHVALLILSLKGRDFFHLDLRLKQRLPRMTVASLVMGALLYGLSIPLLPWLDDGIALQAASLAILVACGMISYFGLALAAGAFSARDFKVLFRRNP</sequence>
<evidence type="ECO:0000256" key="11">
    <source>
        <dbReference type="PIRNR" id="PIRNR002869"/>
    </source>
</evidence>
<keyword evidence="6 10" id="KW-1133">Transmembrane helix</keyword>
<accession>A0A839SUU0</accession>
<dbReference type="CDD" id="cd13123">
    <property type="entry name" value="MATE_MurJ_like"/>
    <property type="match status" value="1"/>
</dbReference>
<feature type="transmembrane region" description="Helical" evidence="10">
    <location>
        <begin position="388"/>
        <end position="405"/>
    </location>
</feature>
<feature type="transmembrane region" description="Helical" evidence="10">
    <location>
        <begin position="88"/>
        <end position="114"/>
    </location>
</feature>
<dbReference type="GO" id="GO:0071555">
    <property type="term" value="P:cell wall organization"/>
    <property type="evidence" value="ECO:0007669"/>
    <property type="project" value="UniProtKB-UniRule"/>
</dbReference>
<feature type="transmembrane region" description="Helical" evidence="10">
    <location>
        <begin position="451"/>
        <end position="471"/>
    </location>
</feature>
<dbReference type="PIRSF" id="PIRSF002869">
    <property type="entry name" value="MviN"/>
    <property type="match status" value="1"/>
</dbReference>
<evidence type="ECO:0000256" key="3">
    <source>
        <dbReference type="ARBA" id="ARBA00022692"/>
    </source>
</evidence>
<dbReference type="PANTHER" id="PTHR47019">
    <property type="entry name" value="LIPID II FLIPPASE MURJ"/>
    <property type="match status" value="1"/>
</dbReference>
<evidence type="ECO:0000256" key="6">
    <source>
        <dbReference type="ARBA" id="ARBA00022989"/>
    </source>
</evidence>
<dbReference type="GO" id="GO:0009252">
    <property type="term" value="P:peptidoglycan biosynthetic process"/>
    <property type="evidence" value="ECO:0007669"/>
    <property type="project" value="UniProtKB-UniRule"/>
</dbReference>
<dbReference type="HAMAP" id="MF_02078">
    <property type="entry name" value="MurJ_MviN"/>
    <property type="match status" value="1"/>
</dbReference>
<comment type="similarity">
    <text evidence="9 10 11">Belongs to the MurJ/MviN family.</text>
</comment>
<feature type="transmembrane region" description="Helical" evidence="10">
    <location>
        <begin position="350"/>
        <end position="368"/>
    </location>
</feature>
<evidence type="ECO:0000256" key="1">
    <source>
        <dbReference type="ARBA" id="ARBA00004651"/>
    </source>
</evidence>
<feature type="transmembrane region" description="Helical" evidence="10">
    <location>
        <begin position="166"/>
        <end position="184"/>
    </location>
</feature>
<keyword evidence="5 10" id="KW-0573">Peptidoglycan synthesis</keyword>
<evidence type="ECO:0000313" key="13">
    <source>
        <dbReference type="Proteomes" id="UP000581135"/>
    </source>
</evidence>
<dbReference type="InterPro" id="IPR051050">
    <property type="entry name" value="Lipid_II_flippase_MurJ/MviN"/>
</dbReference>
<feature type="transmembrane region" description="Helical" evidence="10">
    <location>
        <begin position="134"/>
        <end position="154"/>
    </location>
</feature>
<evidence type="ECO:0000256" key="8">
    <source>
        <dbReference type="ARBA" id="ARBA00060041"/>
    </source>
</evidence>
<keyword evidence="10" id="KW-0997">Cell inner membrane</keyword>
<gene>
    <name evidence="10" type="primary">murJ</name>
    <name evidence="12" type="ORF">FHR98_002869</name>
</gene>
<dbReference type="PANTHER" id="PTHR47019:SF1">
    <property type="entry name" value="LIPID II FLIPPASE MURJ"/>
    <property type="match status" value="1"/>
</dbReference>
<comment type="function">
    <text evidence="8 10 11">Involved in peptidoglycan biosynthesis. Transports lipid-linked peptidoglycan precursors from the inner to the outer leaflet of the cytoplasmic membrane.</text>
</comment>
<feature type="transmembrane region" description="Helical" evidence="10">
    <location>
        <begin position="231"/>
        <end position="255"/>
    </location>
</feature>
<organism evidence="12 13">
    <name type="scientific">Limibacillus halophilus</name>
    <dbReference type="NCBI Taxonomy" id="1579333"/>
    <lineage>
        <taxon>Bacteria</taxon>
        <taxon>Pseudomonadati</taxon>
        <taxon>Pseudomonadota</taxon>
        <taxon>Alphaproteobacteria</taxon>
        <taxon>Rhodospirillales</taxon>
        <taxon>Rhodovibrionaceae</taxon>
        <taxon>Limibacillus</taxon>
    </lineage>
</organism>
<dbReference type="GO" id="GO:0034204">
    <property type="term" value="P:lipid translocation"/>
    <property type="evidence" value="ECO:0007669"/>
    <property type="project" value="TreeGrafter"/>
</dbReference>
<keyword evidence="10 11" id="KW-0813">Transport</keyword>
<evidence type="ECO:0000256" key="4">
    <source>
        <dbReference type="ARBA" id="ARBA00022960"/>
    </source>
</evidence>
<comment type="subcellular location">
    <subcellularLocation>
        <location evidence="10">Cell inner membrane</location>
        <topology evidence="10">Multi-pass membrane protein</topology>
    </subcellularLocation>
    <subcellularLocation>
        <location evidence="1">Cell membrane</location>
        <topology evidence="1">Multi-pass membrane protein</topology>
    </subcellularLocation>
</comment>
<evidence type="ECO:0000256" key="2">
    <source>
        <dbReference type="ARBA" id="ARBA00022475"/>
    </source>
</evidence>
<protein>
    <recommendedName>
        <fullName evidence="10">Probable lipid II flippase MurJ</fullName>
    </recommendedName>
</protein>
<evidence type="ECO:0000313" key="12">
    <source>
        <dbReference type="EMBL" id="MBB3066561.1"/>
    </source>
</evidence>
<evidence type="ECO:0000256" key="7">
    <source>
        <dbReference type="ARBA" id="ARBA00023136"/>
    </source>
</evidence>
<name>A0A839SUU0_9PROT</name>
<evidence type="ECO:0000256" key="10">
    <source>
        <dbReference type="HAMAP-Rule" id="MF_02078"/>
    </source>
</evidence>
<dbReference type="RefSeq" id="WP_183417393.1">
    <property type="nucleotide sequence ID" value="NZ_JACHXA010000009.1"/>
</dbReference>
<dbReference type="GO" id="GO:0008360">
    <property type="term" value="P:regulation of cell shape"/>
    <property type="evidence" value="ECO:0007669"/>
    <property type="project" value="UniProtKB-UniRule"/>
</dbReference>
<dbReference type="NCBIfam" id="TIGR01695">
    <property type="entry name" value="murJ_mviN"/>
    <property type="match status" value="1"/>
</dbReference>
<dbReference type="AlphaFoldDB" id="A0A839SUU0"/>
<feature type="transmembrane region" description="Helical" evidence="10">
    <location>
        <begin position="190"/>
        <end position="210"/>
    </location>
</feature>
<proteinExistence type="inferred from homology"/>
<dbReference type="Pfam" id="PF03023">
    <property type="entry name" value="MurJ"/>
    <property type="match status" value="1"/>
</dbReference>